<accession>A0AAV4W9J0</accession>
<sequence length="256" mass="28906">MFGLDMVLCKYLKISSWIFLLVFIVATSTGQRENEIPNPSSIIHNIATHSLPIMQRQMDAPSLVEMIMFGLAGIPVYKAVGMLLPFLMSKKGQTNQRDSGRVLKHYRSKRDLAYAQQLLNLLLSVEESLEKYDVTEPQCQLKATCEIHKRNANAISSSSSQKNFIKLVSDMRREIQNPRVVPLAKYVFEYYEEAAVRGRSSATATTCTRNAATPCSTSSAGSRGRSRGSCTEEYFKKGIKRKKTFGFLLQLYTYIF</sequence>
<evidence type="ECO:0000313" key="2">
    <source>
        <dbReference type="EMBL" id="GIY79322.1"/>
    </source>
</evidence>
<evidence type="ECO:0000256" key="1">
    <source>
        <dbReference type="SAM" id="Phobius"/>
    </source>
</evidence>
<dbReference type="AlphaFoldDB" id="A0AAV4W9J0"/>
<protein>
    <submittedName>
        <fullName evidence="2">Uncharacterized protein</fullName>
    </submittedName>
</protein>
<evidence type="ECO:0000313" key="3">
    <source>
        <dbReference type="Proteomes" id="UP001054945"/>
    </source>
</evidence>
<keyword evidence="1" id="KW-0812">Transmembrane</keyword>
<dbReference type="EMBL" id="BPLR01015870">
    <property type="protein sequence ID" value="GIY79322.1"/>
    <property type="molecule type" value="Genomic_DNA"/>
</dbReference>
<reference evidence="2 3" key="1">
    <citation type="submission" date="2021-06" db="EMBL/GenBank/DDBJ databases">
        <title>Caerostris extrusa draft genome.</title>
        <authorList>
            <person name="Kono N."/>
            <person name="Arakawa K."/>
        </authorList>
    </citation>
    <scope>NUCLEOTIDE SEQUENCE [LARGE SCALE GENOMIC DNA]</scope>
</reference>
<keyword evidence="1" id="KW-1133">Transmembrane helix</keyword>
<organism evidence="2 3">
    <name type="scientific">Caerostris extrusa</name>
    <name type="common">Bark spider</name>
    <name type="synonym">Caerostris bankana</name>
    <dbReference type="NCBI Taxonomy" id="172846"/>
    <lineage>
        <taxon>Eukaryota</taxon>
        <taxon>Metazoa</taxon>
        <taxon>Ecdysozoa</taxon>
        <taxon>Arthropoda</taxon>
        <taxon>Chelicerata</taxon>
        <taxon>Arachnida</taxon>
        <taxon>Araneae</taxon>
        <taxon>Araneomorphae</taxon>
        <taxon>Entelegynae</taxon>
        <taxon>Araneoidea</taxon>
        <taxon>Araneidae</taxon>
        <taxon>Caerostris</taxon>
    </lineage>
</organism>
<proteinExistence type="predicted"/>
<comment type="caution">
    <text evidence="2">The sequence shown here is derived from an EMBL/GenBank/DDBJ whole genome shotgun (WGS) entry which is preliminary data.</text>
</comment>
<keyword evidence="3" id="KW-1185">Reference proteome</keyword>
<feature type="transmembrane region" description="Helical" evidence="1">
    <location>
        <begin position="12"/>
        <end position="30"/>
    </location>
</feature>
<feature type="transmembrane region" description="Helical" evidence="1">
    <location>
        <begin position="66"/>
        <end position="87"/>
    </location>
</feature>
<keyword evidence="1" id="KW-0472">Membrane</keyword>
<dbReference type="Proteomes" id="UP001054945">
    <property type="component" value="Unassembled WGS sequence"/>
</dbReference>
<name>A0AAV4W9J0_CAEEX</name>
<gene>
    <name evidence="2" type="primary">X975_15121</name>
    <name evidence="2" type="ORF">CEXT_614871</name>
</gene>